<keyword evidence="1" id="KW-1133">Transmembrane helix</keyword>
<evidence type="ECO:0000256" key="1">
    <source>
        <dbReference type="SAM" id="Phobius"/>
    </source>
</evidence>
<name>A0A1Y0AZH0_9LAMI</name>
<keyword evidence="2" id="KW-0496">Mitochondrion</keyword>
<sequence>MIFHRKSPCIINYTPLRSISPSYMIVLLITTQIDFYGFMLMSFVFRYPSPPTKQTKTSIHSLKASRLLMY</sequence>
<geneLocation type="mitochondrion" evidence="2"/>
<gene>
    <name evidence="2" type="ORF">AEK19_MT0251</name>
</gene>
<dbReference type="AlphaFoldDB" id="A0A1Y0AZH0"/>
<dbReference type="EMBL" id="KY774314">
    <property type="protein sequence ID" value="ART30528.1"/>
    <property type="molecule type" value="Genomic_DNA"/>
</dbReference>
<feature type="transmembrane region" description="Helical" evidence="1">
    <location>
        <begin position="23"/>
        <end position="45"/>
    </location>
</feature>
<keyword evidence="1" id="KW-0812">Transmembrane</keyword>
<reference evidence="2" key="1">
    <citation type="submission" date="2017-03" db="EMBL/GenBank/DDBJ databases">
        <title>The mitochondrial genome of the carnivorous plant Utricularia reniformis (Lentibulariaceae): structure, comparative analysis and evolutionary landmarks.</title>
        <authorList>
            <person name="Silva S.R."/>
            <person name="Alvarenga D.O."/>
            <person name="Michael T.P."/>
            <person name="Miranda V.F.O."/>
            <person name="Varani A.M."/>
        </authorList>
    </citation>
    <scope>NUCLEOTIDE SEQUENCE</scope>
</reference>
<organism evidence="2">
    <name type="scientific">Utricularia reniformis</name>
    <dbReference type="NCBI Taxonomy" id="192314"/>
    <lineage>
        <taxon>Eukaryota</taxon>
        <taxon>Viridiplantae</taxon>
        <taxon>Streptophyta</taxon>
        <taxon>Embryophyta</taxon>
        <taxon>Tracheophyta</taxon>
        <taxon>Spermatophyta</taxon>
        <taxon>Magnoliopsida</taxon>
        <taxon>eudicotyledons</taxon>
        <taxon>Gunneridae</taxon>
        <taxon>Pentapetalae</taxon>
        <taxon>asterids</taxon>
        <taxon>lamiids</taxon>
        <taxon>Lamiales</taxon>
        <taxon>Lentibulariaceae</taxon>
        <taxon>Utricularia</taxon>
    </lineage>
</organism>
<protein>
    <submittedName>
        <fullName evidence="2">Uncharacterized protein</fullName>
    </submittedName>
</protein>
<accession>A0A1Y0AZH0</accession>
<proteinExistence type="predicted"/>
<keyword evidence="1" id="KW-0472">Membrane</keyword>
<evidence type="ECO:0000313" key="2">
    <source>
        <dbReference type="EMBL" id="ART30528.1"/>
    </source>
</evidence>